<dbReference type="PANTHER" id="PTHR13647">
    <property type="entry name" value="INSULIN-LIKE PEPTIDE 2-RELATED"/>
    <property type="match status" value="1"/>
</dbReference>
<dbReference type="InterPro" id="IPR022352">
    <property type="entry name" value="Ins/IGF/rlx"/>
</dbReference>
<feature type="chain" id="PRO_5028975305" evidence="6">
    <location>
        <begin position="20"/>
        <end position="133"/>
    </location>
</feature>
<feature type="domain" description="Insulin-like" evidence="7">
    <location>
        <begin position="22"/>
        <end position="101"/>
    </location>
</feature>
<comment type="similarity">
    <text evidence="1">Belongs to the insulin family.</text>
</comment>
<dbReference type="InterPro" id="IPR022353">
    <property type="entry name" value="Insulin_CS"/>
</dbReference>
<evidence type="ECO:0000313" key="8">
    <source>
        <dbReference type="Proteomes" id="UP000492821"/>
    </source>
</evidence>
<organism evidence="8 9">
    <name type="scientific">Panagrellus redivivus</name>
    <name type="common">Microworm</name>
    <dbReference type="NCBI Taxonomy" id="6233"/>
    <lineage>
        <taxon>Eukaryota</taxon>
        <taxon>Metazoa</taxon>
        <taxon>Ecdysozoa</taxon>
        <taxon>Nematoda</taxon>
        <taxon>Chromadorea</taxon>
        <taxon>Rhabditida</taxon>
        <taxon>Tylenchina</taxon>
        <taxon>Panagrolaimomorpha</taxon>
        <taxon>Panagrolaimoidea</taxon>
        <taxon>Panagrolaimidae</taxon>
        <taxon>Panagrellus</taxon>
    </lineage>
</organism>
<reference evidence="9" key="2">
    <citation type="submission" date="2020-10" db="UniProtKB">
        <authorList>
            <consortium name="WormBaseParasite"/>
        </authorList>
    </citation>
    <scope>IDENTIFICATION</scope>
</reference>
<dbReference type="WBParaSite" id="Pan_g17360.t1">
    <property type="protein sequence ID" value="Pan_g17360.t1"/>
    <property type="gene ID" value="Pan_g17360"/>
</dbReference>
<accession>A0A7E4ZU02</accession>
<dbReference type="Gene3D" id="1.10.100.10">
    <property type="entry name" value="Insulin-like"/>
    <property type="match status" value="1"/>
</dbReference>
<dbReference type="InterPro" id="IPR036438">
    <property type="entry name" value="Insulin-like_sf"/>
</dbReference>
<name>A0A7E4ZU02_PANRE</name>
<evidence type="ECO:0000256" key="3">
    <source>
        <dbReference type="ARBA" id="ARBA00022685"/>
    </source>
</evidence>
<dbReference type="InterPro" id="IPR016179">
    <property type="entry name" value="Insulin-like"/>
</dbReference>
<evidence type="ECO:0000313" key="9">
    <source>
        <dbReference type="WBParaSite" id="Pan_g17360.t1"/>
    </source>
</evidence>
<protein>
    <submittedName>
        <fullName evidence="9">IlGF domain-containing protein</fullName>
    </submittedName>
</protein>
<evidence type="ECO:0000256" key="5">
    <source>
        <dbReference type="ARBA" id="ARBA00023157"/>
    </source>
</evidence>
<dbReference type="PRINTS" id="PR00276">
    <property type="entry name" value="INSULINFAMLY"/>
</dbReference>
<dbReference type="SUPFAM" id="SSF56994">
    <property type="entry name" value="Insulin-like"/>
    <property type="match status" value="1"/>
</dbReference>
<dbReference type="PROSITE" id="PS00262">
    <property type="entry name" value="INSULIN"/>
    <property type="match status" value="1"/>
</dbReference>
<evidence type="ECO:0000259" key="7">
    <source>
        <dbReference type="Pfam" id="PF00049"/>
    </source>
</evidence>
<evidence type="ECO:0000256" key="6">
    <source>
        <dbReference type="SAM" id="SignalP"/>
    </source>
</evidence>
<feature type="signal peptide" evidence="6">
    <location>
        <begin position="1"/>
        <end position="19"/>
    </location>
</feature>
<dbReference type="AlphaFoldDB" id="A0A7E4ZU02"/>
<evidence type="ECO:0000256" key="4">
    <source>
        <dbReference type="ARBA" id="ARBA00022729"/>
    </source>
</evidence>
<dbReference type="Pfam" id="PF00049">
    <property type="entry name" value="Insulin"/>
    <property type="match status" value="1"/>
</dbReference>
<dbReference type="Proteomes" id="UP000492821">
    <property type="component" value="Unassembled WGS sequence"/>
</dbReference>
<dbReference type="GO" id="GO:0005576">
    <property type="term" value="C:extracellular region"/>
    <property type="evidence" value="ECO:0007669"/>
    <property type="project" value="InterPro"/>
</dbReference>
<dbReference type="GO" id="GO:0005179">
    <property type="term" value="F:hormone activity"/>
    <property type="evidence" value="ECO:0007669"/>
    <property type="project" value="InterPro"/>
</dbReference>
<evidence type="ECO:0000256" key="2">
    <source>
        <dbReference type="ARBA" id="ARBA00011207"/>
    </source>
</evidence>
<keyword evidence="3" id="KW-0165">Cleavage on pair of basic residues</keyword>
<keyword evidence="8" id="KW-1185">Reference proteome</keyword>
<dbReference type="PANTHER" id="PTHR13647:SF4">
    <property type="entry name" value="INSULIN-LIKE PEPTIDE 1-RELATED"/>
    <property type="match status" value="1"/>
</dbReference>
<evidence type="ECO:0000256" key="1">
    <source>
        <dbReference type="ARBA" id="ARBA00009034"/>
    </source>
</evidence>
<reference evidence="8" key="1">
    <citation type="journal article" date="2013" name="Genetics">
        <title>The draft genome and transcriptome of Panagrellus redivivus are shaped by the harsh demands of a free-living lifestyle.</title>
        <authorList>
            <person name="Srinivasan J."/>
            <person name="Dillman A.R."/>
            <person name="Macchietto M.G."/>
            <person name="Heikkinen L."/>
            <person name="Lakso M."/>
            <person name="Fracchia K.M."/>
            <person name="Antoshechkin I."/>
            <person name="Mortazavi A."/>
            <person name="Wong G."/>
            <person name="Sternberg P.W."/>
        </authorList>
    </citation>
    <scope>NUCLEOTIDE SEQUENCE [LARGE SCALE GENOMIC DNA]</scope>
    <source>
        <strain evidence="8">MT8872</strain>
    </source>
</reference>
<keyword evidence="5" id="KW-1015">Disulfide bond</keyword>
<comment type="subunit">
    <text evidence="2">Heterodimer of a B chain and an A chain linked by two disulfide bonds.</text>
</comment>
<sequence length="133" mass="14533">MKNVILCLVVVALLPTAECSFRLCGFKLTMTLRSLCNNKFCGGGFMMKPAAPYSGPDSFGAPDYSKRTAPFYMYGPTAKRAGIATECCEKKCSMAYLKSFCCNTNIPMPPVKRTPLIATQNDAYGDTNAYDFS</sequence>
<keyword evidence="4 6" id="KW-0732">Signal</keyword>
<proteinExistence type="inferred from homology"/>